<dbReference type="GeneID" id="29125174"/>
<evidence type="ECO:0000313" key="1">
    <source>
        <dbReference type="EMBL" id="AMM44805.1"/>
    </source>
</evidence>
<keyword evidence="2" id="KW-1185">Reference proteome</keyword>
<organism evidence="1 2">
    <name type="scientific">Bacillus phage SP-15</name>
    <dbReference type="NCBI Taxonomy" id="1792032"/>
    <lineage>
        <taxon>Viruses</taxon>
        <taxon>Duplodnaviria</taxon>
        <taxon>Heunggongvirae</taxon>
        <taxon>Uroviricota</taxon>
        <taxon>Caudoviricetes</taxon>
        <taxon>Thornevirus</taxon>
        <taxon>Thornevirus SP15</taxon>
    </lineage>
</organism>
<evidence type="ECO:0000313" key="2">
    <source>
        <dbReference type="Proteomes" id="UP000203261"/>
    </source>
</evidence>
<name>A0A127AVW7_9CAUD</name>
<sequence length="144" mass="16659">MESHSIVTYQSDDLKEFKLVVRRYVSKDRYLADVIEYQGFSVMRYLARAVETWVATEILQNYDNDCLSKGMVCTDMAIGASADSQAKLYSRYFSNLENNPSYSELPDARCVRCGHSDCIPGINNFAMKEFYLSWRFEVRQLGEI</sequence>
<reference evidence="1 2" key="1">
    <citation type="submission" date="2015-08" db="EMBL/GenBank/DDBJ databases">
        <authorList>
            <person name="Babu N.S."/>
            <person name="Beckwith C.J."/>
            <person name="Beseler K.G."/>
            <person name="Brison A."/>
            <person name="Carone J.V."/>
            <person name="Caskin T.P."/>
            <person name="Diamond M."/>
            <person name="Durham M.E."/>
            <person name="Foxe J.M."/>
            <person name="Go M."/>
            <person name="Henderson B.A."/>
            <person name="Jones I.B."/>
            <person name="McGettigan J.A."/>
            <person name="Micheletti S.J."/>
            <person name="Nasrallah M.E."/>
            <person name="Ortiz D."/>
            <person name="Piller C.R."/>
            <person name="Privatt S.R."/>
            <person name="Schneider S.L."/>
            <person name="Sharp S."/>
            <person name="Smith T.C."/>
            <person name="Stanton J.D."/>
            <person name="Ullery H.E."/>
            <person name="Wilson R.J."/>
            <person name="Serrano M.G."/>
            <person name="Buck G."/>
            <person name="Lee V."/>
            <person name="Wang Y."/>
            <person name="Carvalho R."/>
            <person name="Voegtly L."/>
            <person name="Shi R."/>
            <person name="Duckworth R."/>
            <person name="Johnson A."/>
            <person name="Loviza R."/>
            <person name="Walstead R."/>
            <person name="Shah Z."/>
            <person name="Kiflezghi M."/>
            <person name="Wade K."/>
            <person name="Ball S.L."/>
            <person name="Bradley K.W."/>
            <person name="Asai D.J."/>
            <person name="Bowman C.A."/>
            <person name="Russell D.A."/>
            <person name="Pope W.H."/>
            <person name="Jacobs-Sera D."/>
            <person name="Hendrix R.W."/>
            <person name="Hatfull G.F."/>
        </authorList>
    </citation>
    <scope>NUCLEOTIDE SEQUENCE [LARGE SCALE GENOMIC DNA]</scope>
</reference>
<dbReference type="RefSeq" id="YP_009302394.1">
    <property type="nucleotide sequence ID" value="NC_031245.1"/>
</dbReference>
<accession>A0A127AVW7</accession>
<protein>
    <submittedName>
        <fullName evidence="1">Uncharacterized protein</fullName>
    </submittedName>
</protein>
<gene>
    <name evidence="1" type="ORF">SP15_007</name>
</gene>
<dbReference type="EMBL" id="KT624200">
    <property type="protein sequence ID" value="AMM44805.1"/>
    <property type="molecule type" value="Genomic_DNA"/>
</dbReference>
<dbReference type="Proteomes" id="UP000203261">
    <property type="component" value="Segment"/>
</dbReference>
<dbReference type="KEGG" id="vg:29125174"/>
<proteinExistence type="predicted"/>